<gene>
    <name evidence="1" type="ORF">CAUJ_LOCUS14181</name>
</gene>
<evidence type="ECO:0000313" key="1">
    <source>
        <dbReference type="EMBL" id="CAD6198275.1"/>
    </source>
</evidence>
<protein>
    <submittedName>
        <fullName evidence="1">Uncharacterized protein</fullName>
    </submittedName>
</protein>
<name>A0A8S1HTQ8_9PELO</name>
<sequence length="223" mass="24373">MKCKLIPKITGGSGLEDIKEALVCDKGYRVSAIRRTKTYYSTLGTLTVECEQIALPESTTCAPQANVPKCTGLLEGCSGDSWLGGFHAFQLENATQATVLDPICCTSPSVSVDSSSCINDQLNTGTQDFAHSIVADLVYRGWQCWHQYDGNRTLVDLLWKTEICPFVSREFPVITRSTDCEECSCACGVEQCSNGVEPVRVIHRKLLFPCGCDCSCTFKCLTP</sequence>
<dbReference type="AlphaFoldDB" id="A0A8S1HTQ8"/>
<dbReference type="OrthoDB" id="5783032at2759"/>
<dbReference type="Proteomes" id="UP000835052">
    <property type="component" value="Unassembled WGS sequence"/>
</dbReference>
<reference evidence="1" key="1">
    <citation type="submission" date="2020-10" db="EMBL/GenBank/DDBJ databases">
        <authorList>
            <person name="Kikuchi T."/>
        </authorList>
    </citation>
    <scope>NUCLEOTIDE SEQUENCE</scope>
    <source>
        <strain evidence="1">NKZ352</strain>
    </source>
</reference>
<proteinExistence type="predicted"/>
<keyword evidence="2" id="KW-1185">Reference proteome</keyword>
<organism evidence="1 2">
    <name type="scientific">Caenorhabditis auriculariae</name>
    <dbReference type="NCBI Taxonomy" id="2777116"/>
    <lineage>
        <taxon>Eukaryota</taxon>
        <taxon>Metazoa</taxon>
        <taxon>Ecdysozoa</taxon>
        <taxon>Nematoda</taxon>
        <taxon>Chromadorea</taxon>
        <taxon>Rhabditida</taxon>
        <taxon>Rhabditina</taxon>
        <taxon>Rhabditomorpha</taxon>
        <taxon>Rhabditoidea</taxon>
        <taxon>Rhabditidae</taxon>
        <taxon>Peloderinae</taxon>
        <taxon>Caenorhabditis</taxon>
    </lineage>
</organism>
<evidence type="ECO:0000313" key="2">
    <source>
        <dbReference type="Proteomes" id="UP000835052"/>
    </source>
</evidence>
<dbReference type="EMBL" id="CAJGYM010000120">
    <property type="protein sequence ID" value="CAD6198275.1"/>
    <property type="molecule type" value="Genomic_DNA"/>
</dbReference>
<comment type="caution">
    <text evidence="1">The sequence shown here is derived from an EMBL/GenBank/DDBJ whole genome shotgun (WGS) entry which is preliminary data.</text>
</comment>
<accession>A0A8S1HTQ8</accession>